<dbReference type="Pfam" id="PF07645">
    <property type="entry name" value="EGF_CA"/>
    <property type="match status" value="1"/>
</dbReference>
<dbReference type="EMBL" id="VSWD01000005">
    <property type="protein sequence ID" value="KAK3102390.1"/>
    <property type="molecule type" value="Genomic_DNA"/>
</dbReference>
<comment type="similarity">
    <text evidence="1">Belongs to the CRELD family.</text>
</comment>
<dbReference type="InterPro" id="IPR006212">
    <property type="entry name" value="Furin_repeat"/>
</dbReference>
<feature type="domain" description="EGF-like" evidence="11">
    <location>
        <begin position="148"/>
        <end position="187"/>
    </location>
</feature>
<dbReference type="SUPFAM" id="SSF57184">
    <property type="entry name" value="Growth factor receptor domain"/>
    <property type="match status" value="1"/>
</dbReference>
<dbReference type="PROSITE" id="PS50026">
    <property type="entry name" value="EGF_3"/>
    <property type="match status" value="1"/>
</dbReference>
<dbReference type="InterPro" id="IPR000742">
    <property type="entry name" value="EGF"/>
</dbReference>
<keyword evidence="5" id="KW-0547">Nucleotide-binding</keyword>
<sequence>KGLKKTAKSNFGGGNTNWEESRLGSYAFSETRLVEIVEKLCESSSKDCYTFVEEHEELIEKFWFSTFAKSKGEDKNFFAWLCIENVKDMNECERETNPCSEDQYCGNNEGSYYCAKCHLACKGCTQYGVEKCKECAEGYQLVGSACTDIDECQSDPNPCTGQHRKCVNNHGGYSCDCIEGFIEGEGECIPKPKVKVMPLVIICGFPSSGKSRRSEELKKYLQEELKKTVHIISDTSIGIDKNDVYSDSKKEKDVRANLKSSTQRLLNKDEVVILDSLNYIKGFRYELYCVTKSCKTPHCVIFCDISKEKAHQFNDSRQELEQYHKDILDGLMMRFEEPNPNQRWDSPLFVIQVEDQLPLEQVSDALFHRKPPPPNMATQNQPLSSTNFLYELDKVTQDAVSTIMDSQKTCIPGDVITVKGSTEKVSLHKYFPYFPIFFFVTRPVTLAELQRHRRQFITYTKMHPVEDLTKIPNMFIQYLNNSLT</sequence>
<evidence type="ECO:0000256" key="7">
    <source>
        <dbReference type="ARBA" id="ARBA00023157"/>
    </source>
</evidence>
<dbReference type="InterPro" id="IPR013641">
    <property type="entry name" value="KTI12/PSTK"/>
</dbReference>
<keyword evidence="6" id="KW-0067">ATP-binding</keyword>
<evidence type="ECO:0000256" key="1">
    <source>
        <dbReference type="ARBA" id="ARBA00005897"/>
    </source>
</evidence>
<keyword evidence="2 10" id="KW-0245">EGF-like domain</keyword>
<comment type="caution">
    <text evidence="10">Lacks conserved residue(s) required for the propagation of feature annotation.</text>
</comment>
<dbReference type="AlphaFoldDB" id="A0AA89BZG4"/>
<evidence type="ECO:0000256" key="4">
    <source>
        <dbReference type="ARBA" id="ARBA00022737"/>
    </source>
</evidence>
<dbReference type="InterPro" id="IPR000152">
    <property type="entry name" value="EGF-type_Asp/Asn_hydroxyl_site"/>
</dbReference>
<dbReference type="Proteomes" id="UP001186944">
    <property type="component" value="Unassembled WGS sequence"/>
</dbReference>
<proteinExistence type="inferred from homology"/>
<dbReference type="CDD" id="cd00054">
    <property type="entry name" value="EGF_CA"/>
    <property type="match status" value="1"/>
</dbReference>
<reference evidence="12" key="1">
    <citation type="submission" date="2019-08" db="EMBL/GenBank/DDBJ databases">
        <title>The improved chromosome-level genome for the pearl oyster Pinctada fucata martensii using PacBio sequencing and Hi-C.</title>
        <authorList>
            <person name="Zheng Z."/>
        </authorList>
    </citation>
    <scope>NUCLEOTIDE SEQUENCE</scope>
    <source>
        <strain evidence="12">ZZ-2019</strain>
        <tissue evidence="12">Adductor muscle</tissue>
    </source>
</reference>
<evidence type="ECO:0000256" key="6">
    <source>
        <dbReference type="ARBA" id="ARBA00022840"/>
    </source>
</evidence>
<keyword evidence="7" id="KW-1015">Disulfide bond</keyword>
<keyword evidence="3" id="KW-0732">Signal</keyword>
<name>A0AA89BZG4_PINIB</name>
<dbReference type="SUPFAM" id="SSF52540">
    <property type="entry name" value="P-loop containing nucleoside triphosphate hydrolases"/>
    <property type="match status" value="1"/>
</dbReference>
<dbReference type="GO" id="GO:0006357">
    <property type="term" value="P:regulation of transcription by RNA polymerase II"/>
    <property type="evidence" value="ECO:0007669"/>
    <property type="project" value="UniProtKB-ARBA"/>
</dbReference>
<accession>A0AA89BZG4</accession>
<dbReference type="GO" id="GO:0005509">
    <property type="term" value="F:calcium ion binding"/>
    <property type="evidence" value="ECO:0007669"/>
    <property type="project" value="InterPro"/>
</dbReference>
<comment type="caution">
    <text evidence="12">The sequence shown here is derived from an EMBL/GenBank/DDBJ whole genome shotgun (WGS) entry which is preliminary data.</text>
</comment>
<organism evidence="12 13">
    <name type="scientific">Pinctada imbricata</name>
    <name type="common">Atlantic pearl-oyster</name>
    <name type="synonym">Pinctada martensii</name>
    <dbReference type="NCBI Taxonomy" id="66713"/>
    <lineage>
        <taxon>Eukaryota</taxon>
        <taxon>Metazoa</taxon>
        <taxon>Spiralia</taxon>
        <taxon>Lophotrochozoa</taxon>
        <taxon>Mollusca</taxon>
        <taxon>Bivalvia</taxon>
        <taxon>Autobranchia</taxon>
        <taxon>Pteriomorphia</taxon>
        <taxon>Pterioida</taxon>
        <taxon>Pterioidea</taxon>
        <taxon>Pteriidae</taxon>
        <taxon>Pinctada</taxon>
    </lineage>
</organism>
<dbReference type="InterPro" id="IPR001881">
    <property type="entry name" value="EGF-like_Ca-bd_dom"/>
</dbReference>
<evidence type="ECO:0000256" key="5">
    <source>
        <dbReference type="ARBA" id="ARBA00022741"/>
    </source>
</evidence>
<dbReference type="Gene3D" id="2.10.25.10">
    <property type="entry name" value="Laminin"/>
    <property type="match status" value="2"/>
</dbReference>
<dbReference type="Pfam" id="PF08433">
    <property type="entry name" value="KTI12"/>
    <property type="match status" value="1"/>
</dbReference>
<dbReference type="FunFam" id="3.40.50.300:FF:000827">
    <property type="entry name" value="KTI12 chromatin-associated homolog"/>
    <property type="match status" value="1"/>
</dbReference>
<evidence type="ECO:0000256" key="2">
    <source>
        <dbReference type="ARBA" id="ARBA00022536"/>
    </source>
</evidence>
<evidence type="ECO:0000256" key="3">
    <source>
        <dbReference type="ARBA" id="ARBA00022729"/>
    </source>
</evidence>
<dbReference type="InterPro" id="IPR049883">
    <property type="entry name" value="NOTCH1_EGF-like"/>
</dbReference>
<dbReference type="InterPro" id="IPR027417">
    <property type="entry name" value="P-loop_NTPase"/>
</dbReference>
<dbReference type="CDD" id="cd00064">
    <property type="entry name" value="FU"/>
    <property type="match status" value="1"/>
</dbReference>
<evidence type="ECO:0000256" key="9">
    <source>
        <dbReference type="ARBA" id="ARBA00026170"/>
    </source>
</evidence>
<feature type="non-terminal residue" evidence="12">
    <location>
        <position position="1"/>
    </location>
</feature>
<keyword evidence="4" id="KW-0677">Repeat</keyword>
<dbReference type="SMART" id="SM00179">
    <property type="entry name" value="EGF_CA"/>
    <property type="match status" value="2"/>
</dbReference>
<dbReference type="PANTHER" id="PTHR12435">
    <property type="match status" value="1"/>
</dbReference>
<comment type="similarity">
    <text evidence="8">Belongs to the KTI12 family.</text>
</comment>
<protein>
    <recommendedName>
        <fullName evidence="9">Protein KTI12 homolog</fullName>
    </recommendedName>
</protein>
<dbReference type="FunFam" id="2.10.25.10:FF:000038">
    <property type="entry name" value="Fibrillin 2"/>
    <property type="match status" value="1"/>
</dbReference>
<dbReference type="GO" id="GO:0006400">
    <property type="term" value="P:tRNA modification"/>
    <property type="evidence" value="ECO:0007669"/>
    <property type="project" value="UniProtKB-ARBA"/>
</dbReference>
<dbReference type="GO" id="GO:0005524">
    <property type="term" value="F:ATP binding"/>
    <property type="evidence" value="ECO:0007669"/>
    <property type="project" value="UniProtKB-KW"/>
</dbReference>
<evidence type="ECO:0000313" key="12">
    <source>
        <dbReference type="EMBL" id="KAK3102390.1"/>
    </source>
</evidence>
<evidence type="ECO:0000256" key="10">
    <source>
        <dbReference type="PROSITE-ProRule" id="PRU00076"/>
    </source>
</evidence>
<keyword evidence="13" id="KW-1185">Reference proteome</keyword>
<dbReference type="InterPro" id="IPR009030">
    <property type="entry name" value="Growth_fac_rcpt_cys_sf"/>
</dbReference>
<dbReference type="PROSITE" id="PS01187">
    <property type="entry name" value="EGF_CA"/>
    <property type="match status" value="1"/>
</dbReference>
<evidence type="ECO:0000259" key="11">
    <source>
        <dbReference type="PROSITE" id="PS50026"/>
    </source>
</evidence>
<dbReference type="PROSITE" id="PS00010">
    <property type="entry name" value="ASX_HYDROXYL"/>
    <property type="match status" value="1"/>
</dbReference>
<dbReference type="InterPro" id="IPR018097">
    <property type="entry name" value="EGF_Ca-bd_CS"/>
</dbReference>
<evidence type="ECO:0000313" key="13">
    <source>
        <dbReference type="Proteomes" id="UP001186944"/>
    </source>
</evidence>
<evidence type="ECO:0000256" key="8">
    <source>
        <dbReference type="ARBA" id="ARBA00025768"/>
    </source>
</evidence>
<gene>
    <name evidence="12" type="ORF">FSP39_011051</name>
</gene>
<dbReference type="Gene3D" id="3.40.50.300">
    <property type="entry name" value="P-loop containing nucleotide triphosphate hydrolases"/>
    <property type="match status" value="1"/>
</dbReference>